<accession>A0A2T3JME0</accession>
<name>A0A2T3JME0_9GAMM</name>
<gene>
    <name evidence="2" type="ORF">C9J12_05565</name>
</gene>
<dbReference type="AlphaFoldDB" id="A0A2T3JME0"/>
<evidence type="ECO:0000313" key="2">
    <source>
        <dbReference type="EMBL" id="PSU50202.1"/>
    </source>
</evidence>
<dbReference type="Proteomes" id="UP000240987">
    <property type="component" value="Unassembled WGS sequence"/>
</dbReference>
<dbReference type="RefSeq" id="WP_107241815.1">
    <property type="nucleotide sequence ID" value="NZ_PYMJ01000004.1"/>
</dbReference>
<dbReference type="SUPFAM" id="SSF46894">
    <property type="entry name" value="C-terminal effector domain of the bipartite response regulators"/>
    <property type="match status" value="1"/>
</dbReference>
<keyword evidence="1" id="KW-1133">Transmembrane helix</keyword>
<evidence type="ECO:0000256" key="1">
    <source>
        <dbReference type="SAM" id="Phobius"/>
    </source>
</evidence>
<dbReference type="GO" id="GO:0006355">
    <property type="term" value="P:regulation of DNA-templated transcription"/>
    <property type="evidence" value="ECO:0007669"/>
    <property type="project" value="InterPro"/>
</dbReference>
<dbReference type="InterPro" id="IPR036388">
    <property type="entry name" value="WH-like_DNA-bd_sf"/>
</dbReference>
<protein>
    <recommendedName>
        <fullName evidence="4">OmpR/PhoB-type domain-containing protein</fullName>
    </recommendedName>
</protein>
<evidence type="ECO:0008006" key="4">
    <source>
        <dbReference type="Google" id="ProtNLM"/>
    </source>
</evidence>
<sequence>MTTKALTRCYRFHDVDFEPDLNLLVWHDETETRLTLHESRLLEVLCYFSGEVITSQTLFDKTFVQLGPDTENTHDQFDLNSLFISLNKKLTHNNTMAIPIQVVPKYGFRVPLPEKTCRLFHTFKESKQDVVPIPHKEETPVSTTEDIVKNSIFHKVSVLLIAVAGVVLYLASEL</sequence>
<organism evidence="2 3">
    <name type="scientific">Photobacterium frigidiphilum</name>
    <dbReference type="NCBI Taxonomy" id="264736"/>
    <lineage>
        <taxon>Bacteria</taxon>
        <taxon>Pseudomonadati</taxon>
        <taxon>Pseudomonadota</taxon>
        <taxon>Gammaproteobacteria</taxon>
        <taxon>Vibrionales</taxon>
        <taxon>Vibrionaceae</taxon>
        <taxon>Photobacterium</taxon>
    </lineage>
</organism>
<evidence type="ECO:0000313" key="3">
    <source>
        <dbReference type="Proteomes" id="UP000240987"/>
    </source>
</evidence>
<proteinExistence type="predicted"/>
<comment type="caution">
    <text evidence="2">The sequence shown here is derived from an EMBL/GenBank/DDBJ whole genome shotgun (WGS) entry which is preliminary data.</text>
</comment>
<dbReference type="EMBL" id="PYMJ01000004">
    <property type="protein sequence ID" value="PSU50202.1"/>
    <property type="molecule type" value="Genomic_DNA"/>
</dbReference>
<feature type="transmembrane region" description="Helical" evidence="1">
    <location>
        <begin position="152"/>
        <end position="171"/>
    </location>
</feature>
<keyword evidence="3" id="KW-1185">Reference proteome</keyword>
<dbReference type="Gene3D" id="1.10.10.10">
    <property type="entry name" value="Winged helix-like DNA-binding domain superfamily/Winged helix DNA-binding domain"/>
    <property type="match status" value="1"/>
</dbReference>
<reference evidence="2 3" key="1">
    <citation type="submission" date="2018-01" db="EMBL/GenBank/DDBJ databases">
        <title>Whole genome sequencing of Histamine producing bacteria.</title>
        <authorList>
            <person name="Butler K."/>
        </authorList>
    </citation>
    <scope>NUCLEOTIDE SEQUENCE [LARGE SCALE GENOMIC DNA]</scope>
    <source>
        <strain evidence="2 3">JCM 12947</strain>
    </source>
</reference>
<dbReference type="InterPro" id="IPR016032">
    <property type="entry name" value="Sig_transdc_resp-reg_C-effctor"/>
</dbReference>
<keyword evidence="1" id="KW-0812">Transmembrane</keyword>
<keyword evidence="1" id="KW-0472">Membrane</keyword>
<dbReference type="GO" id="GO:0003677">
    <property type="term" value="F:DNA binding"/>
    <property type="evidence" value="ECO:0007669"/>
    <property type="project" value="InterPro"/>
</dbReference>
<dbReference type="OrthoDB" id="5828895at2"/>